<keyword evidence="3" id="KW-0808">Transferase</keyword>
<dbReference type="InterPro" id="IPR000836">
    <property type="entry name" value="PRTase_dom"/>
</dbReference>
<name>A0ABV7J4D3_9GAMM</name>
<evidence type="ECO:0000256" key="1">
    <source>
        <dbReference type="ARBA" id="ARBA00008007"/>
    </source>
</evidence>
<organism evidence="3 4">
    <name type="scientific">Marinicella sediminis</name>
    <dbReference type="NCBI Taxonomy" id="1792834"/>
    <lineage>
        <taxon>Bacteria</taxon>
        <taxon>Pseudomonadati</taxon>
        <taxon>Pseudomonadota</taxon>
        <taxon>Gammaproteobacteria</taxon>
        <taxon>Lysobacterales</taxon>
        <taxon>Marinicellaceae</taxon>
        <taxon>Marinicella</taxon>
    </lineage>
</organism>
<protein>
    <submittedName>
        <fullName evidence="3">Phosphoribosyltransferase family protein</fullName>
    </submittedName>
</protein>
<proteinExistence type="inferred from homology"/>
<evidence type="ECO:0000313" key="3">
    <source>
        <dbReference type="EMBL" id="MFC3192930.1"/>
    </source>
</evidence>
<evidence type="ECO:0000313" key="4">
    <source>
        <dbReference type="Proteomes" id="UP001595533"/>
    </source>
</evidence>
<keyword evidence="3" id="KW-0328">Glycosyltransferase</keyword>
<sequence length="214" mass="23723">MLRCALCEASSRTVLCTGCRQLIVPIEQPCEVCAKPMNGAASVCGACQQHRPPFQRTLCATIYQSPASLWVHELKFGGRTDRAAVLASAMLPLLSEVPGDVPMIAMPLHTRRLRSRGYNQALEVVRLIARWQQRPYLNDVLIRSTYTAMQAELSEKERRSNVRGAFTVRKPIGHRRILLVDDVMTTGQTMQAASQCLRDAGVEQVDALVFARSG</sequence>
<dbReference type="Proteomes" id="UP001595533">
    <property type="component" value="Unassembled WGS sequence"/>
</dbReference>
<dbReference type="GO" id="GO:0016757">
    <property type="term" value="F:glycosyltransferase activity"/>
    <property type="evidence" value="ECO:0007669"/>
    <property type="project" value="UniProtKB-KW"/>
</dbReference>
<keyword evidence="4" id="KW-1185">Reference proteome</keyword>
<reference evidence="4" key="1">
    <citation type="journal article" date="2019" name="Int. J. Syst. Evol. Microbiol.">
        <title>The Global Catalogue of Microorganisms (GCM) 10K type strain sequencing project: providing services to taxonomists for standard genome sequencing and annotation.</title>
        <authorList>
            <consortium name="The Broad Institute Genomics Platform"/>
            <consortium name="The Broad Institute Genome Sequencing Center for Infectious Disease"/>
            <person name="Wu L."/>
            <person name="Ma J."/>
        </authorList>
    </citation>
    <scope>NUCLEOTIDE SEQUENCE [LARGE SCALE GENOMIC DNA]</scope>
    <source>
        <strain evidence="4">KCTC 42953</strain>
    </source>
</reference>
<dbReference type="InterPro" id="IPR051910">
    <property type="entry name" value="ComF/GntX_DNA_util-trans"/>
</dbReference>
<feature type="domain" description="Phosphoribosyltransferase" evidence="2">
    <location>
        <begin position="175"/>
        <end position="212"/>
    </location>
</feature>
<comment type="caution">
    <text evidence="3">The sequence shown here is derived from an EMBL/GenBank/DDBJ whole genome shotgun (WGS) entry which is preliminary data.</text>
</comment>
<dbReference type="RefSeq" id="WP_077409594.1">
    <property type="nucleotide sequence ID" value="NZ_JBHRTS010000001.1"/>
</dbReference>
<dbReference type="CDD" id="cd06223">
    <property type="entry name" value="PRTases_typeI"/>
    <property type="match status" value="1"/>
</dbReference>
<dbReference type="EMBL" id="JBHRTS010000001">
    <property type="protein sequence ID" value="MFC3192930.1"/>
    <property type="molecule type" value="Genomic_DNA"/>
</dbReference>
<evidence type="ECO:0000259" key="2">
    <source>
        <dbReference type="Pfam" id="PF00156"/>
    </source>
</evidence>
<dbReference type="PANTHER" id="PTHR47505:SF1">
    <property type="entry name" value="DNA UTILIZATION PROTEIN YHGH"/>
    <property type="match status" value="1"/>
</dbReference>
<dbReference type="Gene3D" id="3.40.50.2020">
    <property type="match status" value="1"/>
</dbReference>
<dbReference type="PANTHER" id="PTHR47505">
    <property type="entry name" value="DNA UTILIZATION PROTEIN YHGH"/>
    <property type="match status" value="1"/>
</dbReference>
<dbReference type="SUPFAM" id="SSF53271">
    <property type="entry name" value="PRTase-like"/>
    <property type="match status" value="1"/>
</dbReference>
<dbReference type="Pfam" id="PF00156">
    <property type="entry name" value="Pribosyltran"/>
    <property type="match status" value="1"/>
</dbReference>
<accession>A0ABV7J4D3</accession>
<comment type="similarity">
    <text evidence="1">Belongs to the ComF/GntX family.</text>
</comment>
<dbReference type="InterPro" id="IPR029057">
    <property type="entry name" value="PRTase-like"/>
</dbReference>
<gene>
    <name evidence="3" type="ORF">ACFODZ_01625</name>
</gene>